<evidence type="ECO:0000313" key="2">
    <source>
        <dbReference type="EMBL" id="CAH3038746.1"/>
    </source>
</evidence>
<gene>
    <name evidence="2" type="ORF">PLOB_00039420</name>
</gene>
<name>A0ABN8N2H1_9CNID</name>
<dbReference type="EMBL" id="CALNXK010000006">
    <property type="protein sequence ID" value="CAH3038746.1"/>
    <property type="molecule type" value="Genomic_DNA"/>
</dbReference>
<feature type="chain" id="PRO_5046178773" evidence="1">
    <location>
        <begin position="22"/>
        <end position="138"/>
    </location>
</feature>
<accession>A0ABN8N2H1</accession>
<evidence type="ECO:0000256" key="1">
    <source>
        <dbReference type="SAM" id="SignalP"/>
    </source>
</evidence>
<reference evidence="2 3" key="1">
    <citation type="submission" date="2022-05" db="EMBL/GenBank/DDBJ databases">
        <authorList>
            <consortium name="Genoscope - CEA"/>
            <person name="William W."/>
        </authorList>
    </citation>
    <scope>NUCLEOTIDE SEQUENCE [LARGE SCALE GENOMIC DNA]</scope>
</reference>
<sequence>MAGIFVQILATFFSVWTICEASVGDDVTESCVIPTLSGKGYVAFTGKITTLFHQTHDRITVLVHVANVYRRDANLNSFSVINAVERAASCGHQHKQGDLRLWVTKRHSSGMLTAVASLPVTMQMVDKVLKALPGRSVK</sequence>
<evidence type="ECO:0000313" key="3">
    <source>
        <dbReference type="Proteomes" id="UP001159405"/>
    </source>
</evidence>
<keyword evidence="1" id="KW-0732">Signal</keyword>
<keyword evidence="3" id="KW-1185">Reference proteome</keyword>
<dbReference type="Proteomes" id="UP001159405">
    <property type="component" value="Unassembled WGS sequence"/>
</dbReference>
<protein>
    <submittedName>
        <fullName evidence="2">Uncharacterized protein</fullName>
    </submittedName>
</protein>
<comment type="caution">
    <text evidence="2">The sequence shown here is derived from an EMBL/GenBank/DDBJ whole genome shotgun (WGS) entry which is preliminary data.</text>
</comment>
<proteinExistence type="predicted"/>
<organism evidence="2 3">
    <name type="scientific">Porites lobata</name>
    <dbReference type="NCBI Taxonomy" id="104759"/>
    <lineage>
        <taxon>Eukaryota</taxon>
        <taxon>Metazoa</taxon>
        <taxon>Cnidaria</taxon>
        <taxon>Anthozoa</taxon>
        <taxon>Hexacorallia</taxon>
        <taxon>Scleractinia</taxon>
        <taxon>Fungiina</taxon>
        <taxon>Poritidae</taxon>
        <taxon>Porites</taxon>
    </lineage>
</organism>
<feature type="signal peptide" evidence="1">
    <location>
        <begin position="1"/>
        <end position="21"/>
    </location>
</feature>